<reference evidence="2" key="1">
    <citation type="journal article" date="2023" name="GigaByte">
        <title>Genome assembly of the bearded iris, Iris pallida Lam.</title>
        <authorList>
            <person name="Bruccoleri R.E."/>
            <person name="Oakeley E.J."/>
            <person name="Faust A.M.E."/>
            <person name="Altorfer M."/>
            <person name="Dessus-Babus S."/>
            <person name="Burckhardt D."/>
            <person name="Oertli M."/>
            <person name="Naumann U."/>
            <person name="Petersen F."/>
            <person name="Wong J."/>
        </authorList>
    </citation>
    <scope>NUCLEOTIDE SEQUENCE</scope>
    <source>
        <strain evidence="2">GSM-AAB239-AS_SAM_17_03QT</strain>
    </source>
</reference>
<gene>
    <name evidence="2" type="ORF">M6B38_193940</name>
</gene>
<feature type="chain" id="PRO_5043377027" evidence="1">
    <location>
        <begin position="17"/>
        <end position="87"/>
    </location>
</feature>
<organism evidence="2 3">
    <name type="scientific">Iris pallida</name>
    <name type="common">Sweet iris</name>
    <dbReference type="NCBI Taxonomy" id="29817"/>
    <lineage>
        <taxon>Eukaryota</taxon>
        <taxon>Viridiplantae</taxon>
        <taxon>Streptophyta</taxon>
        <taxon>Embryophyta</taxon>
        <taxon>Tracheophyta</taxon>
        <taxon>Spermatophyta</taxon>
        <taxon>Magnoliopsida</taxon>
        <taxon>Liliopsida</taxon>
        <taxon>Asparagales</taxon>
        <taxon>Iridaceae</taxon>
        <taxon>Iridoideae</taxon>
        <taxon>Irideae</taxon>
        <taxon>Iris</taxon>
    </lineage>
</organism>
<name>A0AAX6EE03_IRIPA</name>
<proteinExistence type="predicted"/>
<protein>
    <submittedName>
        <fullName evidence="2">Pollen-specific protein C13-like</fullName>
    </submittedName>
</protein>
<evidence type="ECO:0000313" key="3">
    <source>
        <dbReference type="Proteomes" id="UP001140949"/>
    </source>
</evidence>
<feature type="signal peptide" evidence="1">
    <location>
        <begin position="1"/>
        <end position="16"/>
    </location>
</feature>
<comment type="caution">
    <text evidence="2">The sequence shown here is derived from an EMBL/GenBank/DDBJ whole genome shotgun (WGS) entry which is preliminary data.</text>
</comment>
<dbReference type="AlphaFoldDB" id="A0AAX6EE03"/>
<keyword evidence="3" id="KW-1185">Reference proteome</keyword>
<dbReference type="Proteomes" id="UP001140949">
    <property type="component" value="Unassembled WGS sequence"/>
</dbReference>
<evidence type="ECO:0000256" key="1">
    <source>
        <dbReference type="SAM" id="SignalP"/>
    </source>
</evidence>
<reference evidence="2" key="2">
    <citation type="submission" date="2023-04" db="EMBL/GenBank/DDBJ databases">
        <authorList>
            <person name="Bruccoleri R.E."/>
            <person name="Oakeley E.J."/>
            <person name="Faust A.-M."/>
            <person name="Dessus-Babus S."/>
            <person name="Altorfer M."/>
            <person name="Burckhardt D."/>
            <person name="Oertli M."/>
            <person name="Naumann U."/>
            <person name="Petersen F."/>
            <person name="Wong J."/>
        </authorList>
    </citation>
    <scope>NUCLEOTIDE SEQUENCE</scope>
    <source>
        <strain evidence="2">GSM-AAB239-AS_SAM_17_03QT</strain>
        <tissue evidence="2">Leaf</tissue>
    </source>
</reference>
<keyword evidence="1" id="KW-0732">Signal</keyword>
<dbReference type="EMBL" id="JANAVB010037418">
    <property type="protein sequence ID" value="KAJ6802179.1"/>
    <property type="molecule type" value="Genomic_DNA"/>
</dbReference>
<accession>A0AAX6EE03</accession>
<sequence length="87" mass="9779">MFLGRFGAIICQSLLALVVNRWRHNIIVARWDGFDPMGKRIVPSKYGWSSKKVTLGAEIIQCAGLTVYPSMPTVRSHGNMCTFHANR</sequence>
<evidence type="ECO:0000313" key="2">
    <source>
        <dbReference type="EMBL" id="KAJ6802179.1"/>
    </source>
</evidence>